<protein>
    <recommendedName>
        <fullName evidence="2">Calcineurin-like phosphoesterase domain-containing protein</fullName>
    </recommendedName>
</protein>
<dbReference type="Gene3D" id="3.60.21.10">
    <property type="match status" value="1"/>
</dbReference>
<dbReference type="OrthoDB" id="9813918at2"/>
<sequence length="249" mass="28286">MKVAILTDIHGNVPALQAVLADMDSRGDIEYTFCLGDMIGIGPHSNEVIEMLYSRENLIAITGNHEEAVLSLLQNKGPLEGHKGIAEHHEWIGRHLSAESIKRIQALPKFVEKEVEGRRFLLTHYHMNNDKLDVIDKDPSGIKLDARYQDTAHDLVCFGHHHILHYYKTDQRIYLNPGALGCNDLAIARYGIVDLQDEGIDVKFIGVPYDNREYLQSYERLNVPDRAFLLKAFHGNQLEREYGGDSERS</sequence>
<dbReference type="RefSeq" id="WP_076332778.1">
    <property type="nucleotide sequence ID" value="NZ_MRTJ01000008.1"/>
</dbReference>
<comment type="similarity">
    <text evidence="1">Belongs to the metallophosphoesterase superfamily. YfcE family.</text>
</comment>
<dbReference type="EMBL" id="MRTJ01000008">
    <property type="protein sequence ID" value="OMF12059.1"/>
    <property type="molecule type" value="Genomic_DNA"/>
</dbReference>
<dbReference type="GO" id="GO:0016791">
    <property type="term" value="F:phosphatase activity"/>
    <property type="evidence" value="ECO:0007669"/>
    <property type="project" value="TreeGrafter"/>
</dbReference>
<name>A0A1R1BQB0_PAEAM</name>
<gene>
    <name evidence="3" type="ORF">BK131_18795</name>
</gene>
<dbReference type="SUPFAM" id="SSF56300">
    <property type="entry name" value="Metallo-dependent phosphatases"/>
    <property type="match status" value="1"/>
</dbReference>
<evidence type="ECO:0000256" key="1">
    <source>
        <dbReference type="ARBA" id="ARBA00008950"/>
    </source>
</evidence>
<evidence type="ECO:0000259" key="2">
    <source>
        <dbReference type="Pfam" id="PF12850"/>
    </source>
</evidence>
<dbReference type="InterPro" id="IPR050126">
    <property type="entry name" value="Ap4A_hydrolase"/>
</dbReference>
<accession>A0A1R1BQB0</accession>
<reference evidence="3 4" key="1">
    <citation type="submission" date="2016-11" db="EMBL/GenBank/DDBJ databases">
        <title>Paenibacillus species isolates.</title>
        <authorList>
            <person name="Beno S.M."/>
        </authorList>
    </citation>
    <scope>NUCLEOTIDE SEQUENCE [LARGE SCALE GENOMIC DNA]</scope>
    <source>
        <strain evidence="3 4">FSL H8-0246</strain>
    </source>
</reference>
<dbReference type="PANTHER" id="PTHR42850:SF2">
    <property type="entry name" value="BLL5683 PROTEIN"/>
    <property type="match status" value="1"/>
</dbReference>
<dbReference type="InterPro" id="IPR024654">
    <property type="entry name" value="Calcineurin-like_PHP_lpxH"/>
</dbReference>
<dbReference type="GO" id="GO:0005737">
    <property type="term" value="C:cytoplasm"/>
    <property type="evidence" value="ECO:0007669"/>
    <property type="project" value="TreeGrafter"/>
</dbReference>
<evidence type="ECO:0000313" key="4">
    <source>
        <dbReference type="Proteomes" id="UP000187134"/>
    </source>
</evidence>
<evidence type="ECO:0000313" key="3">
    <source>
        <dbReference type="EMBL" id="OMF12059.1"/>
    </source>
</evidence>
<dbReference type="AlphaFoldDB" id="A0A1R1BQB0"/>
<dbReference type="InterPro" id="IPR029052">
    <property type="entry name" value="Metallo-depent_PP-like"/>
</dbReference>
<comment type="caution">
    <text evidence="3">The sequence shown here is derived from an EMBL/GenBank/DDBJ whole genome shotgun (WGS) entry which is preliminary data.</text>
</comment>
<dbReference type="Proteomes" id="UP000187134">
    <property type="component" value="Unassembled WGS sequence"/>
</dbReference>
<dbReference type="PIRSF" id="PIRSF000883">
    <property type="entry name" value="Pesterase_MJ0912"/>
    <property type="match status" value="1"/>
</dbReference>
<proteinExistence type="inferred from homology"/>
<dbReference type="InterPro" id="IPR011152">
    <property type="entry name" value="Pesterase_MJ0912"/>
</dbReference>
<dbReference type="PANTHER" id="PTHR42850">
    <property type="entry name" value="METALLOPHOSPHOESTERASE"/>
    <property type="match status" value="1"/>
</dbReference>
<dbReference type="Pfam" id="PF12850">
    <property type="entry name" value="Metallophos_2"/>
    <property type="match status" value="1"/>
</dbReference>
<feature type="domain" description="Calcineurin-like phosphoesterase" evidence="2">
    <location>
        <begin position="1"/>
        <end position="197"/>
    </location>
</feature>
<organism evidence="3 4">
    <name type="scientific">Paenibacillus amylolyticus</name>
    <dbReference type="NCBI Taxonomy" id="1451"/>
    <lineage>
        <taxon>Bacteria</taxon>
        <taxon>Bacillati</taxon>
        <taxon>Bacillota</taxon>
        <taxon>Bacilli</taxon>
        <taxon>Bacillales</taxon>
        <taxon>Paenibacillaceae</taxon>
        <taxon>Paenibacillus</taxon>
    </lineage>
</organism>